<dbReference type="OrthoDB" id="9804698at2"/>
<comment type="catalytic activity">
    <reaction evidence="7">
        <text>7,8-dihydroneopterin 3'-triphosphate + H2O = 6-carboxy-5,6,7,8-tetrahydropterin + triphosphate + acetaldehyde + 2 H(+)</text>
        <dbReference type="Rhea" id="RHEA:27966"/>
        <dbReference type="ChEBI" id="CHEBI:15343"/>
        <dbReference type="ChEBI" id="CHEBI:15377"/>
        <dbReference type="ChEBI" id="CHEBI:15378"/>
        <dbReference type="ChEBI" id="CHEBI:18036"/>
        <dbReference type="ChEBI" id="CHEBI:58462"/>
        <dbReference type="ChEBI" id="CHEBI:61032"/>
        <dbReference type="EC" id="4.1.2.50"/>
    </reaction>
</comment>
<keyword evidence="9" id="KW-1185">Reference proteome</keyword>
<dbReference type="Gene3D" id="3.30.479.10">
    <property type="entry name" value="6-pyruvoyl tetrahydropterin synthase/QueD"/>
    <property type="match status" value="1"/>
</dbReference>
<reference evidence="9" key="1">
    <citation type="submission" date="2016-10" db="EMBL/GenBank/DDBJ databases">
        <authorList>
            <person name="Varghese N."/>
            <person name="Submissions S."/>
        </authorList>
    </citation>
    <scope>NUCLEOTIDE SEQUENCE [LARGE SCALE GENOMIC DNA]</scope>
    <source>
        <strain evidence="9">CGMCC 1.10683</strain>
    </source>
</reference>
<dbReference type="AlphaFoldDB" id="A0A1I6SJT2"/>
<dbReference type="SUPFAM" id="SSF55620">
    <property type="entry name" value="Tetrahydrobiopterin biosynthesis enzymes-like"/>
    <property type="match status" value="1"/>
</dbReference>
<comment type="similarity">
    <text evidence="3">Belongs to the PTPS family. QueD subfamily.</text>
</comment>
<dbReference type="EMBL" id="FOZV01000005">
    <property type="protein sequence ID" value="SFS77231.1"/>
    <property type="molecule type" value="Genomic_DNA"/>
</dbReference>
<evidence type="ECO:0000313" key="8">
    <source>
        <dbReference type="EMBL" id="SFS77231.1"/>
    </source>
</evidence>
<sequence length="174" mass="19503">MAWMSTKTYGADRGLSCAWRQWPARSHCALLHGYSLGFRFTFAAEQLDARGWVIDFGKGGFGPIRDWLHETFDHTLLVAADDPEMPEFLRLRDRGLAEVRILPGVSCERIAAWVGEQMEPGVRERTGGRCWIDSVECFEHGANSAIWRNPEAVLRQVSAEILNRALTGEAGIQA</sequence>
<protein>
    <recommendedName>
        <fullName evidence="5">6-carboxy-5,6,7,8-tetrahydropterin synthase</fullName>
        <ecNumber evidence="4">4.1.2.50</ecNumber>
    </recommendedName>
    <alternativeName>
        <fullName evidence="6">Queuosine biosynthesis protein QueD</fullName>
    </alternativeName>
</protein>
<evidence type="ECO:0000313" key="9">
    <source>
        <dbReference type="Proteomes" id="UP000198788"/>
    </source>
</evidence>
<name>A0A1I6SJT2_9CAUL</name>
<accession>A0A1I6SJT2</accession>
<dbReference type="EC" id="4.1.2.50" evidence="4"/>
<gene>
    <name evidence="8" type="ORF">SAMN05192570_2504</name>
</gene>
<dbReference type="Proteomes" id="UP000198788">
    <property type="component" value="Unassembled WGS sequence"/>
</dbReference>
<dbReference type="GO" id="GO:0070497">
    <property type="term" value="F:6-carboxytetrahydropterin synthase activity"/>
    <property type="evidence" value="ECO:0007669"/>
    <property type="project" value="UniProtKB-EC"/>
</dbReference>
<evidence type="ECO:0000256" key="4">
    <source>
        <dbReference type="ARBA" id="ARBA00012982"/>
    </source>
</evidence>
<proteinExistence type="inferred from homology"/>
<evidence type="ECO:0000256" key="2">
    <source>
        <dbReference type="ARBA" id="ARBA00005061"/>
    </source>
</evidence>
<organism evidence="8 9">
    <name type="scientific">Brevundimonas viscosa</name>
    <dbReference type="NCBI Taxonomy" id="871741"/>
    <lineage>
        <taxon>Bacteria</taxon>
        <taxon>Pseudomonadati</taxon>
        <taxon>Pseudomonadota</taxon>
        <taxon>Alphaproteobacteria</taxon>
        <taxon>Caulobacterales</taxon>
        <taxon>Caulobacteraceae</taxon>
        <taxon>Brevundimonas</taxon>
    </lineage>
</organism>
<dbReference type="UniPathway" id="UPA00391"/>
<evidence type="ECO:0000256" key="7">
    <source>
        <dbReference type="ARBA" id="ARBA00048807"/>
    </source>
</evidence>
<evidence type="ECO:0000256" key="6">
    <source>
        <dbReference type="ARBA" id="ARBA00031449"/>
    </source>
</evidence>
<dbReference type="InterPro" id="IPR007115">
    <property type="entry name" value="6-PTP_synth/QueD"/>
</dbReference>
<comment type="pathway">
    <text evidence="2">Purine metabolism; 7-cyano-7-deazaguanine biosynthesis.</text>
</comment>
<comment type="function">
    <text evidence="1">Catalyzes the conversion of 7,8-dihydroneopterin triphosphate (H2NTP) to 6-carboxy-5,6,7,8-tetrahydropterin (CPH4) and acetaldehyde.</text>
</comment>
<evidence type="ECO:0000256" key="3">
    <source>
        <dbReference type="ARBA" id="ARBA00008900"/>
    </source>
</evidence>
<dbReference type="InterPro" id="IPR038418">
    <property type="entry name" value="6-PTP_synth/QueD_sf"/>
</dbReference>
<dbReference type="STRING" id="871741.SAMN05192570_2504"/>
<dbReference type="Pfam" id="PF01242">
    <property type="entry name" value="PTPS"/>
    <property type="match status" value="1"/>
</dbReference>
<evidence type="ECO:0000256" key="5">
    <source>
        <dbReference type="ARBA" id="ARBA00018141"/>
    </source>
</evidence>
<evidence type="ECO:0000256" key="1">
    <source>
        <dbReference type="ARBA" id="ARBA00002285"/>
    </source>
</evidence>